<evidence type="ECO:0000313" key="2">
    <source>
        <dbReference type="EMBL" id="MBR7887838.1"/>
    </source>
</evidence>
<keyword evidence="3" id="KW-1185">Reference proteome</keyword>
<organism evidence="2 3">
    <name type="scientific">Marinomonas vulgaris</name>
    <dbReference type="NCBI Taxonomy" id="2823372"/>
    <lineage>
        <taxon>Bacteria</taxon>
        <taxon>Pseudomonadati</taxon>
        <taxon>Pseudomonadota</taxon>
        <taxon>Gammaproteobacteria</taxon>
        <taxon>Oceanospirillales</taxon>
        <taxon>Oceanospirillaceae</taxon>
        <taxon>Marinomonas</taxon>
    </lineage>
</organism>
<dbReference type="Gene3D" id="3.30.70.260">
    <property type="match status" value="1"/>
</dbReference>
<dbReference type="SUPFAM" id="SSF117991">
    <property type="entry name" value="YbeD/HP0495-like"/>
    <property type="match status" value="1"/>
</dbReference>
<accession>A0ABS5H8Z1</accession>
<dbReference type="Proteomes" id="UP000679722">
    <property type="component" value="Unassembled WGS sequence"/>
</dbReference>
<reference evidence="2 3" key="1">
    <citation type="submission" date="2021-04" db="EMBL/GenBank/DDBJ databases">
        <authorList>
            <person name="Sun C."/>
        </authorList>
    </citation>
    <scope>NUCLEOTIDE SEQUENCE [LARGE SCALE GENOMIC DNA]</scope>
    <source>
        <strain evidence="2 3">A79</strain>
    </source>
</reference>
<dbReference type="InterPro" id="IPR007454">
    <property type="entry name" value="UPF0250_YbeD-like"/>
</dbReference>
<dbReference type="PANTHER" id="PTHR38036:SF1">
    <property type="entry name" value="UPF0250 PROTEIN YBED"/>
    <property type="match status" value="1"/>
</dbReference>
<evidence type="ECO:0000313" key="3">
    <source>
        <dbReference type="Proteomes" id="UP000679722"/>
    </source>
</evidence>
<evidence type="ECO:0000256" key="1">
    <source>
        <dbReference type="ARBA" id="ARBA00008460"/>
    </source>
</evidence>
<dbReference type="PANTHER" id="PTHR38036">
    <property type="entry name" value="UPF0250 PROTEIN YBED"/>
    <property type="match status" value="1"/>
</dbReference>
<comment type="caution">
    <text evidence="2">The sequence shown here is derived from an EMBL/GenBank/DDBJ whole genome shotgun (WGS) entry which is preliminary data.</text>
</comment>
<reference evidence="3" key="2">
    <citation type="submission" date="2023-07" db="EMBL/GenBank/DDBJ databases">
        <title>Marinomonas vulgaris A79, complete genome.</title>
        <authorList>
            <person name="Ying J.-J."/>
        </authorList>
    </citation>
    <scope>NUCLEOTIDE SEQUENCE [LARGE SCALE GENOMIC DNA]</scope>
    <source>
        <strain evidence="3">A79</strain>
    </source>
</reference>
<dbReference type="InterPro" id="IPR027471">
    <property type="entry name" value="YbeD-like_sf"/>
</dbReference>
<name>A0ABS5H8Z1_9GAMM</name>
<comment type="similarity">
    <text evidence="1">Belongs to the UPF0250 family.</text>
</comment>
<dbReference type="Pfam" id="PF04359">
    <property type="entry name" value="DUF493"/>
    <property type="match status" value="1"/>
</dbReference>
<dbReference type="RefSeq" id="WP_211535192.1">
    <property type="nucleotide sequence ID" value="NZ_JAGSSV010000002.1"/>
</dbReference>
<proteinExistence type="inferred from homology"/>
<protein>
    <submittedName>
        <fullName evidence="2">DUF493 domain-containing protein</fullName>
    </submittedName>
</protein>
<dbReference type="EMBL" id="JAGSSV010000002">
    <property type="protein sequence ID" value="MBR7887838.1"/>
    <property type="molecule type" value="Genomic_DNA"/>
</dbReference>
<sequence>MALITKNGDQAENAVDAPKIEFPCENYVIKVVSLDADGIHTEITNCLLCHAPEMNTTAEKSNRSSKGRFVSFSFRIVAQSEGQLAALHRDLMAIESVKMVL</sequence>
<gene>
    <name evidence="2" type="ORF">J9B83_02705</name>
</gene>